<dbReference type="PANTHER" id="PTHR42973">
    <property type="entry name" value="BINDING OXIDOREDUCTASE, PUTATIVE (AFU_ORTHOLOGUE AFUA_1G17690)-RELATED"/>
    <property type="match status" value="1"/>
</dbReference>
<dbReference type="Gene3D" id="3.30.465.10">
    <property type="match status" value="1"/>
</dbReference>
<keyword evidence="7" id="KW-1185">Reference proteome</keyword>
<dbReference type="PANTHER" id="PTHR42973:SF22">
    <property type="entry name" value="FAD-BINDING PCMH-TYPE DOMAIN-CONTAINING PROTEIN-RELATED"/>
    <property type="match status" value="1"/>
</dbReference>
<dbReference type="AlphaFoldDB" id="A0AB34G5C7"/>
<evidence type="ECO:0000313" key="6">
    <source>
        <dbReference type="EMBL" id="KAJ6446253.1"/>
    </source>
</evidence>
<dbReference type="Proteomes" id="UP001163105">
    <property type="component" value="Unassembled WGS sequence"/>
</dbReference>
<accession>A0AB34G5C7</accession>
<dbReference type="GO" id="GO:0016491">
    <property type="term" value="F:oxidoreductase activity"/>
    <property type="evidence" value="ECO:0007669"/>
    <property type="project" value="UniProtKB-KW"/>
</dbReference>
<dbReference type="InterPro" id="IPR006094">
    <property type="entry name" value="Oxid_FAD_bind_N"/>
</dbReference>
<protein>
    <submittedName>
        <fullName evidence="6">FAD-binding protein</fullName>
    </submittedName>
</protein>
<evidence type="ECO:0000256" key="4">
    <source>
        <dbReference type="ARBA" id="ARBA00023002"/>
    </source>
</evidence>
<keyword evidence="4" id="KW-0560">Oxidoreductase</keyword>
<evidence type="ECO:0000256" key="3">
    <source>
        <dbReference type="ARBA" id="ARBA00022827"/>
    </source>
</evidence>
<dbReference type="PROSITE" id="PS51387">
    <property type="entry name" value="FAD_PCMH"/>
    <property type="match status" value="1"/>
</dbReference>
<evidence type="ECO:0000259" key="5">
    <source>
        <dbReference type="PROSITE" id="PS51387"/>
    </source>
</evidence>
<comment type="similarity">
    <text evidence="1">Belongs to the oxygen-dependent FAD-linked oxidoreductase family.</text>
</comment>
<feature type="domain" description="FAD-binding PCMH-type" evidence="5">
    <location>
        <begin position="55"/>
        <end position="227"/>
    </location>
</feature>
<sequence>MRPPRSLAAATLAVHATATTDCCGRLSRSLGDAVNFPGSGPYNATEASYWSLQESDLKPACIVRPTRAQDVSKAMSIIGCTPQCKFAVKGQGHSPAAGFANVDGGVTLDMTALASIETSSDLSVAKVGAGASWIDVYRHLEPLGIAIPGGRNGNVGVGGLLLGGGISHFTTRVGWACDSIVNYEIALANGKLVNANRTSHPDLFRALKGGASNFGVVTRFDLATFPQGNISSTSLVHEISQREAVLTAFADIAGSNAFDPKASLVMGLLFNSTSRSWIMSTAAVYTEPVLHPSIYANLSSIPSVSNKSVITSLATLADEAAMPPLNWLFATATFKSSPALLMDMFEALNDTLYSFYPPGGIVWDVALEPLAGGMLSQSQSNADNVLGIGPGDNGFKECAQAKGMLQRFQYLNYAAPYQNPLRSYGNQNLNFLRNIAASYDPKSIFQHRSGGGFKLT</sequence>
<keyword evidence="2" id="KW-0285">Flavoprotein</keyword>
<dbReference type="EMBL" id="JAQHRD010000001">
    <property type="protein sequence ID" value="KAJ6446253.1"/>
    <property type="molecule type" value="Genomic_DNA"/>
</dbReference>
<dbReference type="InterPro" id="IPR036318">
    <property type="entry name" value="FAD-bd_PCMH-like_sf"/>
</dbReference>
<comment type="caution">
    <text evidence="6">The sequence shown here is derived from an EMBL/GenBank/DDBJ whole genome shotgun (WGS) entry which is preliminary data.</text>
</comment>
<name>A0AB34G5C7_9HYPO</name>
<proteinExistence type="inferred from homology"/>
<dbReference type="InterPro" id="IPR016166">
    <property type="entry name" value="FAD-bd_PCMH"/>
</dbReference>
<gene>
    <name evidence="6" type="ORF">O9K51_01024</name>
</gene>
<organism evidence="6 7">
    <name type="scientific">Purpureocillium lavendulum</name>
    <dbReference type="NCBI Taxonomy" id="1247861"/>
    <lineage>
        <taxon>Eukaryota</taxon>
        <taxon>Fungi</taxon>
        <taxon>Dikarya</taxon>
        <taxon>Ascomycota</taxon>
        <taxon>Pezizomycotina</taxon>
        <taxon>Sordariomycetes</taxon>
        <taxon>Hypocreomycetidae</taxon>
        <taxon>Hypocreales</taxon>
        <taxon>Ophiocordycipitaceae</taxon>
        <taxon>Purpureocillium</taxon>
    </lineage>
</organism>
<evidence type="ECO:0000256" key="1">
    <source>
        <dbReference type="ARBA" id="ARBA00005466"/>
    </source>
</evidence>
<dbReference type="InterPro" id="IPR050416">
    <property type="entry name" value="FAD-linked_Oxidoreductase"/>
</dbReference>
<dbReference type="GO" id="GO:0071949">
    <property type="term" value="F:FAD binding"/>
    <property type="evidence" value="ECO:0007669"/>
    <property type="project" value="InterPro"/>
</dbReference>
<evidence type="ECO:0000256" key="2">
    <source>
        <dbReference type="ARBA" id="ARBA00022630"/>
    </source>
</evidence>
<dbReference type="SUPFAM" id="SSF56176">
    <property type="entry name" value="FAD-binding/transporter-associated domain-like"/>
    <property type="match status" value="1"/>
</dbReference>
<dbReference type="Pfam" id="PF01565">
    <property type="entry name" value="FAD_binding_4"/>
    <property type="match status" value="1"/>
</dbReference>
<evidence type="ECO:0000313" key="7">
    <source>
        <dbReference type="Proteomes" id="UP001163105"/>
    </source>
</evidence>
<reference evidence="6" key="1">
    <citation type="submission" date="2023-01" db="EMBL/GenBank/DDBJ databases">
        <title>The growth and conidiation of Purpureocillium lavendulum are regulated by nitrogen source and histone H3K14 acetylation.</title>
        <authorList>
            <person name="Tang P."/>
            <person name="Han J."/>
            <person name="Zhang C."/>
            <person name="Tang P."/>
            <person name="Qi F."/>
            <person name="Zhang K."/>
            <person name="Liang L."/>
        </authorList>
    </citation>
    <scope>NUCLEOTIDE SEQUENCE</scope>
    <source>
        <strain evidence="6">YMF1.00683</strain>
    </source>
</reference>
<keyword evidence="3" id="KW-0274">FAD</keyword>
<dbReference type="InterPro" id="IPR016169">
    <property type="entry name" value="FAD-bd_PCMH_sub2"/>
</dbReference>